<feature type="domain" description="Gfo/Idh/MocA-like oxidoreductase N-terminal" evidence="3">
    <location>
        <begin position="6"/>
        <end position="124"/>
    </location>
</feature>
<dbReference type="SUPFAM" id="SSF55347">
    <property type="entry name" value="Glyceraldehyde-3-phosphate dehydrogenase-like, C-terminal domain"/>
    <property type="match status" value="1"/>
</dbReference>
<feature type="domain" description="Gfo/Idh/MocA-like oxidoreductase C-terminal" evidence="4">
    <location>
        <begin position="137"/>
        <end position="328"/>
    </location>
</feature>
<keyword evidence="2" id="KW-0560">Oxidoreductase</keyword>
<dbReference type="InterPro" id="IPR000683">
    <property type="entry name" value="Gfo/Idh/MocA-like_OxRdtase_N"/>
</dbReference>
<dbReference type="Pfam" id="PF01408">
    <property type="entry name" value="GFO_IDH_MocA"/>
    <property type="match status" value="1"/>
</dbReference>
<evidence type="ECO:0000259" key="3">
    <source>
        <dbReference type="Pfam" id="PF01408"/>
    </source>
</evidence>
<evidence type="ECO:0000256" key="1">
    <source>
        <dbReference type="ARBA" id="ARBA00010928"/>
    </source>
</evidence>
<reference evidence="5 6" key="1">
    <citation type="submission" date="2020-04" db="EMBL/GenBank/DDBJ databases">
        <authorList>
            <person name="Klaysubun C."/>
            <person name="Duangmal K."/>
            <person name="Lipun K."/>
        </authorList>
    </citation>
    <scope>NUCLEOTIDE SEQUENCE [LARGE SCALE GENOMIC DNA]</scope>
    <source>
        <strain evidence="5 6">JCM 11839</strain>
    </source>
</reference>
<dbReference type="Proteomes" id="UP001296706">
    <property type="component" value="Unassembled WGS sequence"/>
</dbReference>
<evidence type="ECO:0000313" key="6">
    <source>
        <dbReference type="Proteomes" id="UP001296706"/>
    </source>
</evidence>
<name>A0ABX1R9U0_9PSEU</name>
<dbReference type="Gene3D" id="3.30.360.10">
    <property type="entry name" value="Dihydrodipicolinate Reductase, domain 2"/>
    <property type="match status" value="1"/>
</dbReference>
<evidence type="ECO:0000256" key="2">
    <source>
        <dbReference type="ARBA" id="ARBA00023002"/>
    </source>
</evidence>
<keyword evidence="6" id="KW-1185">Reference proteome</keyword>
<evidence type="ECO:0000313" key="5">
    <source>
        <dbReference type="EMBL" id="NMH75941.1"/>
    </source>
</evidence>
<proteinExistence type="inferred from homology"/>
<organism evidence="5 6">
    <name type="scientific">Pseudonocardia xinjiangensis</name>
    <dbReference type="NCBI Taxonomy" id="75289"/>
    <lineage>
        <taxon>Bacteria</taxon>
        <taxon>Bacillati</taxon>
        <taxon>Actinomycetota</taxon>
        <taxon>Actinomycetes</taxon>
        <taxon>Pseudonocardiales</taxon>
        <taxon>Pseudonocardiaceae</taxon>
        <taxon>Pseudonocardia</taxon>
    </lineage>
</organism>
<dbReference type="PANTHER" id="PTHR42840">
    <property type="entry name" value="NAD(P)-BINDING ROSSMANN-FOLD SUPERFAMILY PROTEIN-RELATED"/>
    <property type="match status" value="1"/>
</dbReference>
<dbReference type="RefSeq" id="WP_169394011.1">
    <property type="nucleotide sequence ID" value="NZ_BAAAJH010000005.1"/>
</dbReference>
<gene>
    <name evidence="5" type="ORF">HF577_02305</name>
</gene>
<dbReference type="InterPro" id="IPR036291">
    <property type="entry name" value="NAD(P)-bd_dom_sf"/>
</dbReference>
<sequence>MSRRVGVGLTGLGRMGRIHARNLASRCASAELACLYDADTAVARQLAEQLDVPWTASFDELLADDGVEAVAIATSTGSHAELAVAAAAAGKHIFCEKPISLDRDTTLATIDAVAQAGVLFQVGFHRRSDPDWVAAAERIHAGELGAVTLFRTSLRDMTSPPPAYLTGSGGFFVDVTVHDLDVARWLVGEVVEVSAHGAAADPAFAALGDIDTAVVVLRFENGALGVIDNSRSARYGYECSTEVMGSAATVRIDAPQRHHYEWRTPGLAAHDIPRDFEERYPEAYAAELDAFGRSVRDGSAPRVTGHDALAAFDLATAARRSWETGRPVGTKPLRTPHGVLYEVEEQST</sequence>
<dbReference type="Gene3D" id="3.40.50.720">
    <property type="entry name" value="NAD(P)-binding Rossmann-like Domain"/>
    <property type="match status" value="1"/>
</dbReference>
<comment type="caution">
    <text evidence="5">The sequence shown here is derived from an EMBL/GenBank/DDBJ whole genome shotgun (WGS) entry which is preliminary data.</text>
</comment>
<protein>
    <submittedName>
        <fullName evidence="5">Gfo/Idh/MocA family oxidoreductase</fullName>
    </submittedName>
</protein>
<dbReference type="SUPFAM" id="SSF51735">
    <property type="entry name" value="NAD(P)-binding Rossmann-fold domains"/>
    <property type="match status" value="1"/>
</dbReference>
<comment type="similarity">
    <text evidence="1">Belongs to the Gfo/Idh/MocA family.</text>
</comment>
<dbReference type="EMBL" id="JAAXKY010000003">
    <property type="protein sequence ID" value="NMH75941.1"/>
    <property type="molecule type" value="Genomic_DNA"/>
</dbReference>
<dbReference type="PANTHER" id="PTHR42840:SF3">
    <property type="entry name" value="BINDING ROSSMANN FOLD OXIDOREDUCTASE, PUTATIVE (AFU_ORTHOLOGUE AFUA_2G10240)-RELATED"/>
    <property type="match status" value="1"/>
</dbReference>
<accession>A0ABX1R9U0</accession>
<dbReference type="Pfam" id="PF02894">
    <property type="entry name" value="GFO_IDH_MocA_C"/>
    <property type="match status" value="1"/>
</dbReference>
<evidence type="ECO:0000259" key="4">
    <source>
        <dbReference type="Pfam" id="PF02894"/>
    </source>
</evidence>
<dbReference type="InterPro" id="IPR004104">
    <property type="entry name" value="Gfo/Idh/MocA-like_OxRdtase_C"/>
</dbReference>